<keyword evidence="1" id="KW-0732">Signal</keyword>
<dbReference type="OrthoDB" id="1151160at2"/>
<gene>
    <name evidence="2" type="ORF">B0I03_10242</name>
</gene>
<evidence type="ECO:0000313" key="2">
    <source>
        <dbReference type="EMBL" id="RAK24191.1"/>
    </source>
</evidence>
<feature type="signal peptide" evidence="1">
    <location>
        <begin position="1"/>
        <end position="19"/>
    </location>
</feature>
<dbReference type="EMBL" id="QLMI01000002">
    <property type="protein sequence ID" value="RAK24191.1"/>
    <property type="molecule type" value="Genomic_DNA"/>
</dbReference>
<comment type="caution">
    <text evidence="2">The sequence shown here is derived from an EMBL/GenBank/DDBJ whole genome shotgun (WGS) entry which is preliminary data.</text>
</comment>
<feature type="chain" id="PRO_5016294649" description="GLPGLI family protein" evidence="1">
    <location>
        <begin position="20"/>
        <end position="193"/>
    </location>
</feature>
<evidence type="ECO:0008006" key="4">
    <source>
        <dbReference type="Google" id="ProtNLM"/>
    </source>
</evidence>
<keyword evidence="3" id="KW-1185">Reference proteome</keyword>
<accession>A0A327YUF9</accession>
<dbReference type="RefSeq" id="WP_111565994.1">
    <property type="nucleotide sequence ID" value="NZ_QLMI01000002.1"/>
</dbReference>
<reference evidence="2 3" key="1">
    <citation type="submission" date="2018-06" db="EMBL/GenBank/DDBJ databases">
        <title>Genomic Encyclopedia of Type Strains, Phase III (KMG-III): the genomes of soil and plant-associated and newly described type strains.</title>
        <authorList>
            <person name="Whitman W."/>
        </authorList>
    </citation>
    <scope>NUCLEOTIDE SEQUENCE [LARGE SCALE GENOMIC DNA]</scope>
    <source>
        <strain evidence="2 3">CGMCC 1.12398</strain>
    </source>
</reference>
<dbReference type="Proteomes" id="UP000249620">
    <property type="component" value="Unassembled WGS sequence"/>
</dbReference>
<name>A0A327YUF9_9FLAO</name>
<evidence type="ECO:0000313" key="3">
    <source>
        <dbReference type="Proteomes" id="UP000249620"/>
    </source>
</evidence>
<sequence>MRAKIFLFLLLNSFSPIFAQRYKVLEGEIENLKNIKAYQVEFNYENLEVHGFESEEAFLKEKMEKRKANPEKAENFRRDWFLNREKYYHPAFINYFNTYFKKGECKIVDDSPYLMRVNLTWIYPGYAIEPSKLSATIEFVDSLNSKKLLVIHFEKVIGFEKNAVVVVNEHERVIGAFEKLAKNLAVQLKRFHL</sequence>
<dbReference type="AlphaFoldDB" id="A0A327YUF9"/>
<proteinExistence type="predicted"/>
<evidence type="ECO:0000256" key="1">
    <source>
        <dbReference type="SAM" id="SignalP"/>
    </source>
</evidence>
<protein>
    <recommendedName>
        <fullName evidence="4">GLPGLI family protein</fullName>
    </recommendedName>
</protein>
<organism evidence="2 3">
    <name type="scientific">Flavobacterium aquaticum</name>
    <dbReference type="NCBI Taxonomy" id="1236486"/>
    <lineage>
        <taxon>Bacteria</taxon>
        <taxon>Pseudomonadati</taxon>
        <taxon>Bacteroidota</taxon>
        <taxon>Flavobacteriia</taxon>
        <taxon>Flavobacteriales</taxon>
        <taxon>Flavobacteriaceae</taxon>
        <taxon>Flavobacterium</taxon>
    </lineage>
</organism>